<accession>A0A6L6X747</accession>
<dbReference type="CDD" id="cd04859">
    <property type="entry name" value="Prim_Pol"/>
    <property type="match status" value="1"/>
</dbReference>
<dbReference type="EMBL" id="WPNZ01000023">
    <property type="protein sequence ID" value="MVO89390.1"/>
    <property type="molecule type" value="Genomic_DNA"/>
</dbReference>
<proteinExistence type="predicted"/>
<reference evidence="3 4" key="1">
    <citation type="submission" date="2019-11" db="EMBL/GenBank/DDBJ databases">
        <title>Streptomyces typhae sp. nov., a novel endophytic actinomycete isolated from the root of cattail pollen (Typha angustifolia L.).</title>
        <authorList>
            <person name="Peng C."/>
        </authorList>
    </citation>
    <scope>NUCLEOTIDE SEQUENCE [LARGE SCALE GENOMIC DNA]</scope>
    <source>
        <strain evidence="4">p1417</strain>
    </source>
</reference>
<dbReference type="SUPFAM" id="SSF56747">
    <property type="entry name" value="Prim-pol domain"/>
    <property type="match status" value="1"/>
</dbReference>
<evidence type="ECO:0000259" key="2">
    <source>
        <dbReference type="SMART" id="SM00943"/>
    </source>
</evidence>
<evidence type="ECO:0000259" key="1">
    <source>
        <dbReference type="SMART" id="SM00942"/>
    </source>
</evidence>
<name>A0A6L6X747_9ACTN</name>
<dbReference type="InterPro" id="IPR014820">
    <property type="entry name" value="PriCT_1"/>
</dbReference>
<organism evidence="3 4">
    <name type="scientific">Streptomyces typhae</name>
    <dbReference type="NCBI Taxonomy" id="2681492"/>
    <lineage>
        <taxon>Bacteria</taxon>
        <taxon>Bacillati</taxon>
        <taxon>Actinomycetota</taxon>
        <taxon>Actinomycetes</taxon>
        <taxon>Kitasatosporales</taxon>
        <taxon>Streptomycetaceae</taxon>
        <taxon>Streptomyces</taxon>
    </lineage>
</organism>
<dbReference type="AlphaFoldDB" id="A0A6L6X747"/>
<evidence type="ECO:0000313" key="3">
    <source>
        <dbReference type="EMBL" id="MVO89390.1"/>
    </source>
</evidence>
<dbReference type="Pfam" id="PF09250">
    <property type="entry name" value="Prim-Pol"/>
    <property type="match status" value="1"/>
</dbReference>
<feature type="domain" description="Primase C-terminal 1" evidence="1">
    <location>
        <begin position="225"/>
        <end position="292"/>
    </location>
</feature>
<gene>
    <name evidence="3" type="ORF">GPA10_32715</name>
</gene>
<dbReference type="SMART" id="SM00942">
    <property type="entry name" value="PriCT_1"/>
    <property type="match status" value="1"/>
</dbReference>
<protein>
    <submittedName>
        <fullName evidence="3">DNA primase</fullName>
    </submittedName>
</protein>
<keyword evidence="4" id="KW-1185">Reference proteome</keyword>
<dbReference type="RefSeq" id="WP_157168615.1">
    <property type="nucleotide sequence ID" value="NZ_WPNZ01000023.1"/>
</dbReference>
<dbReference type="Proteomes" id="UP000483802">
    <property type="component" value="Unassembled WGS sequence"/>
</dbReference>
<dbReference type="SMART" id="SM00943">
    <property type="entry name" value="Prim-Pol"/>
    <property type="match status" value="1"/>
</dbReference>
<comment type="caution">
    <text evidence="3">The sequence shown here is derived from an EMBL/GenBank/DDBJ whole genome shotgun (WGS) entry which is preliminary data.</text>
</comment>
<sequence length="301" mass="32080">MTHDPRPALLSAALDAAARGWHVFPLRPGTKRPALHGETTCPRTGPCTVGHLKWERRATTDPVLIRATWTHAPYNIGIATGPSGLVVVDLDMPKDNSSADTPCGVTTFTALCERTGHAVPDTYRTRTASGGRHLYFTAPDGIRLANTAGTIAPLVDTRAWGGYVVAAGSTTPTGPYEPVGAPVAAPLPSWLLSILRPSSKAVQVRSAAVAAQSRRYADTALVLEVRNVAGAQQGRRDATLFRAARALGRFIAWGDLPRHRVEQALQEAGEAAGLPPSQCRSTLRSALDWSIAHNQQRRDAA</sequence>
<evidence type="ECO:0000313" key="4">
    <source>
        <dbReference type="Proteomes" id="UP000483802"/>
    </source>
</evidence>
<dbReference type="InterPro" id="IPR015330">
    <property type="entry name" value="DNA_primase/pol_bifunc_N"/>
</dbReference>
<feature type="domain" description="DNA primase/polymerase bifunctional N-terminal" evidence="2">
    <location>
        <begin position="13"/>
        <end position="191"/>
    </location>
</feature>